<evidence type="ECO:0000313" key="6">
    <source>
        <dbReference type="Proteomes" id="UP000221024"/>
    </source>
</evidence>
<protein>
    <submittedName>
        <fullName evidence="5">Glycosyl transferase family 1</fullName>
    </submittedName>
</protein>
<feature type="domain" description="Glycosyl transferase family 1" evidence="3">
    <location>
        <begin position="186"/>
        <end position="344"/>
    </location>
</feature>
<dbReference type="EMBL" id="PDEP01000001">
    <property type="protein sequence ID" value="PEN09639.1"/>
    <property type="molecule type" value="Genomic_DNA"/>
</dbReference>
<name>A0A2H3P556_9BACT</name>
<evidence type="ECO:0000259" key="4">
    <source>
        <dbReference type="Pfam" id="PF13439"/>
    </source>
</evidence>
<keyword evidence="1" id="KW-0328">Glycosyltransferase</keyword>
<keyword evidence="2 5" id="KW-0808">Transferase</keyword>
<dbReference type="PANTHER" id="PTHR12526">
    <property type="entry name" value="GLYCOSYLTRANSFERASE"/>
    <property type="match status" value="1"/>
</dbReference>
<dbReference type="Gene3D" id="3.40.50.2000">
    <property type="entry name" value="Glycogen Phosphorylase B"/>
    <property type="match status" value="2"/>
</dbReference>
<dbReference type="CDD" id="cd03801">
    <property type="entry name" value="GT4_PimA-like"/>
    <property type="match status" value="1"/>
</dbReference>
<keyword evidence="6" id="KW-1185">Reference proteome</keyword>
<dbReference type="SUPFAM" id="SSF53756">
    <property type="entry name" value="UDP-Glycosyltransferase/glycogen phosphorylase"/>
    <property type="match status" value="1"/>
</dbReference>
<gene>
    <name evidence="5" type="ORF">CRI93_00505</name>
</gene>
<dbReference type="InterPro" id="IPR028098">
    <property type="entry name" value="Glyco_trans_4-like_N"/>
</dbReference>
<dbReference type="Proteomes" id="UP000221024">
    <property type="component" value="Unassembled WGS sequence"/>
</dbReference>
<evidence type="ECO:0000313" key="5">
    <source>
        <dbReference type="EMBL" id="PEN09639.1"/>
    </source>
</evidence>
<dbReference type="Pfam" id="PF00534">
    <property type="entry name" value="Glycos_transf_1"/>
    <property type="match status" value="1"/>
</dbReference>
<dbReference type="GO" id="GO:0016757">
    <property type="term" value="F:glycosyltransferase activity"/>
    <property type="evidence" value="ECO:0007669"/>
    <property type="project" value="UniProtKB-KW"/>
</dbReference>
<comment type="caution">
    <text evidence="5">The sequence shown here is derived from an EMBL/GenBank/DDBJ whole genome shotgun (WGS) entry which is preliminary data.</text>
</comment>
<sequence length="376" mass="41150">MRVCTVGMDWFPEAPGNGLDRMVHGLTTHFAEANVSARTWVTGAPNHAKRPTDVRAFARGSDSLPARLWAARTRIGADVQRGDYDVLACHFALYGWPLPTTDLPFVMHFHGPWALESDTEGDRSLRVRLKHALEHHVYQRADRFIVLSEAFRTVLVRRYGVDSDRVHVVPGGVDTDRFYAGSPRAARAALGWPTDRPIVLTVRRLAHRMGLFTLLNAADRLRRTHPDVLVCIAGTGPLAESLQHAIDERGLHDHVRLLGFVPDADLPLAYQAATLSVVPTTAWEGFGLTTVESLACGTPVFVTPVGGLPEVVRDLSPRLVLPDTSAEALHEALSQTLHGRLAVPDAAPCAAYAHNRFAWPQIAAATRSVYDIACAT</sequence>
<feature type="domain" description="Glycosyltransferase subfamily 4-like N-terminal" evidence="4">
    <location>
        <begin position="17"/>
        <end position="177"/>
    </location>
</feature>
<dbReference type="Pfam" id="PF13439">
    <property type="entry name" value="Glyco_transf_4"/>
    <property type="match status" value="1"/>
</dbReference>
<reference evidence="5 6" key="1">
    <citation type="submission" date="2017-10" db="EMBL/GenBank/DDBJ databases">
        <title>Draft genome of Longimonas halophila.</title>
        <authorList>
            <person name="Goh K.M."/>
            <person name="Shamsir M.S."/>
            <person name="Lim S.W."/>
        </authorList>
    </citation>
    <scope>NUCLEOTIDE SEQUENCE [LARGE SCALE GENOMIC DNA]</scope>
    <source>
        <strain evidence="5 6">KCTC 42399</strain>
    </source>
</reference>
<organism evidence="5 6">
    <name type="scientific">Longimonas halophila</name>
    <dbReference type="NCBI Taxonomy" id="1469170"/>
    <lineage>
        <taxon>Bacteria</taxon>
        <taxon>Pseudomonadati</taxon>
        <taxon>Rhodothermota</taxon>
        <taxon>Rhodothermia</taxon>
        <taxon>Rhodothermales</taxon>
        <taxon>Salisaetaceae</taxon>
        <taxon>Longimonas</taxon>
    </lineage>
</organism>
<dbReference type="OrthoDB" id="9801609at2"/>
<evidence type="ECO:0000256" key="1">
    <source>
        <dbReference type="ARBA" id="ARBA00022676"/>
    </source>
</evidence>
<proteinExistence type="predicted"/>
<evidence type="ECO:0000256" key="2">
    <source>
        <dbReference type="ARBA" id="ARBA00022679"/>
    </source>
</evidence>
<accession>A0A2H3P556</accession>
<dbReference type="InterPro" id="IPR001296">
    <property type="entry name" value="Glyco_trans_1"/>
</dbReference>
<dbReference type="PANTHER" id="PTHR12526:SF510">
    <property type="entry name" value="D-INOSITOL 3-PHOSPHATE GLYCOSYLTRANSFERASE"/>
    <property type="match status" value="1"/>
</dbReference>
<evidence type="ECO:0000259" key="3">
    <source>
        <dbReference type="Pfam" id="PF00534"/>
    </source>
</evidence>
<dbReference type="AlphaFoldDB" id="A0A2H3P556"/>